<evidence type="ECO:0000256" key="1">
    <source>
        <dbReference type="SAM" id="MobiDB-lite"/>
    </source>
</evidence>
<evidence type="ECO:0000313" key="4">
    <source>
        <dbReference type="Proteomes" id="UP000829194"/>
    </source>
</evidence>
<organism evidence="3 4">
    <name type="scientific">Lysobacter gummosus</name>
    <dbReference type="NCBI Taxonomy" id="262324"/>
    <lineage>
        <taxon>Bacteria</taxon>
        <taxon>Pseudomonadati</taxon>
        <taxon>Pseudomonadota</taxon>
        <taxon>Gammaproteobacteria</taxon>
        <taxon>Lysobacterales</taxon>
        <taxon>Lysobacteraceae</taxon>
        <taxon>Lysobacter</taxon>
    </lineage>
</organism>
<name>A0ABY3X9U3_9GAMM</name>
<dbReference type="Proteomes" id="UP000829194">
    <property type="component" value="Chromosome"/>
</dbReference>
<evidence type="ECO:0008006" key="5">
    <source>
        <dbReference type="Google" id="ProtNLM"/>
    </source>
</evidence>
<gene>
    <name evidence="3" type="ORF">MOV92_23375</name>
</gene>
<protein>
    <recommendedName>
        <fullName evidence="5">Lipoprotein</fullName>
    </recommendedName>
</protein>
<keyword evidence="2" id="KW-1133">Transmembrane helix</keyword>
<keyword evidence="2" id="KW-0812">Transmembrane</keyword>
<keyword evidence="4" id="KW-1185">Reference proteome</keyword>
<dbReference type="RefSeq" id="WP_148649110.1">
    <property type="nucleotide sequence ID" value="NZ_CP011131.1"/>
</dbReference>
<accession>A0ABY3X9U3</accession>
<feature type="region of interest" description="Disordered" evidence="1">
    <location>
        <begin position="1"/>
        <end position="24"/>
    </location>
</feature>
<keyword evidence="2" id="KW-0472">Membrane</keyword>
<proteinExistence type="predicted"/>
<evidence type="ECO:0000313" key="3">
    <source>
        <dbReference type="EMBL" id="UNP29372.1"/>
    </source>
</evidence>
<feature type="transmembrane region" description="Helical" evidence="2">
    <location>
        <begin position="40"/>
        <end position="58"/>
    </location>
</feature>
<evidence type="ECO:0000256" key="2">
    <source>
        <dbReference type="SAM" id="Phobius"/>
    </source>
</evidence>
<dbReference type="EMBL" id="CP093547">
    <property type="protein sequence ID" value="UNP29372.1"/>
    <property type="molecule type" value="Genomic_DNA"/>
</dbReference>
<sequence>MAQHSHGMTRPDPERVVADPTHTSLPGAAARHARIACFRLAALAVSLCLTACVPPVLIPNVSRDSRTQQLAQMKLLDLGSDAEVHAVKDCGGSAKTDVESCRSSSVSLLLRPAGWSMTQLANQQPLSIANLAAGGASFSLPNLQSGATNYAKPLIGQRNTRDRFIGSFSTSDDSNAWFVWLPPEGQLAYQGTPADTVHERLLAKVSFPQAALMGNASLLLQDADKLWLFIRRDDNCEDSLCITLAEVLAGGARAIPQALQQHKYSLYFASDANPSARAPGTKKFERVLRQPGRAPGLWRVLSDIPKPQGEFVFDRASIGYSTFSAASPSVSCEWSSYTASMVVMLTSEKTHKSTPRLIGCKVLADAVPLKLDPVPAPPVAEYSSDDPAFARRTSNYFCSASPGEGQSIVGHGAQGCGFVLKDPVTRAAMPMTAYSLGINVKSDGVDAGKRIATLAGVTDRHGRTAFVRTDLPIETDLIGLVRRYRTPAELSGPLEEFSGREVTDSKRLDSLKDGLIIWSSGHRRATGTPYRIRLCTGEVHEARTDENAMTIGYDPSPKRPCAITVELLSGR</sequence>
<reference evidence="3 4" key="1">
    <citation type="submission" date="2022-03" db="EMBL/GenBank/DDBJ databases">
        <title>Complete genome sequence of Lysobacter capsici VKM B-2533 and Lysobacter gummosus 10.1.1, promising sources of lytic agents.</title>
        <authorList>
            <person name="Tarlachkov S.V."/>
            <person name="Kudryakova I.V."/>
            <person name="Afoshin A.S."/>
            <person name="Leontyevskaya E.A."/>
            <person name="Leontyevskaya N.V."/>
        </authorList>
    </citation>
    <scope>NUCLEOTIDE SEQUENCE [LARGE SCALE GENOMIC DNA]</scope>
    <source>
        <strain evidence="3 4">10.1.1</strain>
    </source>
</reference>